<dbReference type="EMBL" id="JBFNQD010000006">
    <property type="protein sequence ID" value="MEW9307738.1"/>
    <property type="molecule type" value="Genomic_DNA"/>
</dbReference>
<reference evidence="2 3" key="1">
    <citation type="submission" date="2024-07" db="EMBL/GenBank/DDBJ databases">
        <title>Description of Labrys sedimenti sp. nov., isolated from a diclofenac-degrading enrichment culture.</title>
        <authorList>
            <person name="Tancsics A."/>
            <person name="Csepanyi A."/>
        </authorList>
    </citation>
    <scope>NUCLEOTIDE SEQUENCE [LARGE SCALE GENOMIC DNA]</scope>
    <source>
        <strain evidence="2 3">LMG 23578</strain>
    </source>
</reference>
<protein>
    <submittedName>
        <fullName evidence="2">C45 family peptidase</fullName>
    </submittedName>
</protein>
<dbReference type="InterPro" id="IPR047794">
    <property type="entry name" value="C45_proenzyme-like"/>
</dbReference>
<keyword evidence="3" id="KW-1185">Reference proteome</keyword>
<dbReference type="Proteomes" id="UP001555786">
    <property type="component" value="Unassembled WGS sequence"/>
</dbReference>
<evidence type="ECO:0000313" key="2">
    <source>
        <dbReference type="EMBL" id="MEW9307738.1"/>
    </source>
</evidence>
<dbReference type="InterPro" id="IPR047801">
    <property type="entry name" value="Peptidase_C45"/>
</dbReference>
<dbReference type="Gene3D" id="1.10.10.2120">
    <property type="match status" value="1"/>
</dbReference>
<dbReference type="Pfam" id="PF03417">
    <property type="entry name" value="AAT"/>
    <property type="match status" value="1"/>
</dbReference>
<dbReference type="Gene3D" id="3.60.60.10">
    <property type="entry name" value="Penicillin V Acylase, Chain A"/>
    <property type="match status" value="1"/>
</dbReference>
<organism evidence="2 3">
    <name type="scientific">Labrys neptuniae</name>
    <dbReference type="NCBI Taxonomy" id="376174"/>
    <lineage>
        <taxon>Bacteria</taxon>
        <taxon>Pseudomonadati</taxon>
        <taxon>Pseudomonadota</taxon>
        <taxon>Alphaproteobacteria</taxon>
        <taxon>Hyphomicrobiales</taxon>
        <taxon>Xanthobacteraceae</taxon>
        <taxon>Labrys</taxon>
    </lineage>
</organism>
<dbReference type="InterPro" id="IPR005079">
    <property type="entry name" value="Peptidase_C45_hydrolase"/>
</dbReference>
<accession>A0ABV3PQL0</accession>
<sequence length="397" mass="43215">MSSRNGDGTASYQPRVLPLPLIEVAGAPRERGRQYGEQAAARIRHGIEHYSAQLEAARLPWHEVEGLVSRFEPTIRDFAPAYIDEMRGIAEGAGLPYAAIVLLNARTEILKLAEMRENGIVAPLEADGCTGAVVLPQATASGRLLHAQNWDWKAECAETAIVLKIRSEDGPDILTFTEAGGLARSGFNSAGISITANYLETDRDYRRLGVPLALIRRKVLEQKRLALAMHAVYATPKSAANNMIVAQANGIAIDFECAPDETFQVLPQAGLIVHANHFQSPVALSKLMDRGIADTPDSLYRDLRVRALIEPHLGAVTMDHVKAALFDDFETPWAVCRPPHREGSTNLSATVAMIAMEPALGVMEVAMLPALNRSFETYRLDMDIHVPSSGVLSRQAA</sequence>
<evidence type="ECO:0000313" key="3">
    <source>
        <dbReference type="Proteomes" id="UP001555786"/>
    </source>
</evidence>
<dbReference type="NCBIfam" id="NF040521">
    <property type="entry name" value="C45_proenzyme"/>
    <property type="match status" value="1"/>
</dbReference>
<proteinExistence type="predicted"/>
<dbReference type="PANTHER" id="PTHR34180">
    <property type="entry name" value="PEPTIDASE C45"/>
    <property type="match status" value="1"/>
</dbReference>
<evidence type="ECO:0000259" key="1">
    <source>
        <dbReference type="Pfam" id="PF03417"/>
    </source>
</evidence>
<feature type="domain" description="Peptidase C45 hydrolase" evidence="1">
    <location>
        <begin position="143"/>
        <end position="343"/>
    </location>
</feature>
<gene>
    <name evidence="2" type="ORF">ABXS05_19445</name>
</gene>
<comment type="caution">
    <text evidence="2">The sequence shown here is derived from an EMBL/GenBank/DDBJ whole genome shotgun (WGS) entry which is preliminary data.</text>
</comment>
<dbReference type="RefSeq" id="WP_367625068.1">
    <property type="nucleotide sequence ID" value="NZ_JBFNQD010000006.1"/>
</dbReference>
<dbReference type="PANTHER" id="PTHR34180:SF1">
    <property type="entry name" value="BETA-ALANYL-DOPAMINE_CARCININE HYDROLASE"/>
    <property type="match status" value="1"/>
</dbReference>
<name>A0ABV3PQL0_9HYPH</name>